<accession>A0ABW4ZPC9</accession>
<feature type="signal peptide" evidence="1">
    <location>
        <begin position="1"/>
        <end position="22"/>
    </location>
</feature>
<dbReference type="EMBL" id="JBHUHZ010000003">
    <property type="protein sequence ID" value="MFD2163950.1"/>
    <property type="molecule type" value="Genomic_DNA"/>
</dbReference>
<gene>
    <name evidence="3" type="ORF">ACFSJU_16190</name>
</gene>
<keyword evidence="4" id="KW-1185">Reference proteome</keyword>
<proteinExistence type="predicted"/>
<dbReference type="RefSeq" id="WP_255904833.1">
    <property type="nucleotide sequence ID" value="NZ_JAFMZO010000004.1"/>
</dbReference>
<dbReference type="PROSITE" id="PS51257">
    <property type="entry name" value="PROKAR_LIPOPROTEIN"/>
    <property type="match status" value="1"/>
</dbReference>
<evidence type="ECO:0000259" key="2">
    <source>
        <dbReference type="Pfam" id="PF17116"/>
    </source>
</evidence>
<evidence type="ECO:0000313" key="3">
    <source>
        <dbReference type="EMBL" id="MFD2163950.1"/>
    </source>
</evidence>
<comment type="caution">
    <text evidence="3">The sequence shown here is derived from an EMBL/GenBank/DDBJ whole genome shotgun (WGS) entry which is preliminary data.</text>
</comment>
<protein>
    <submittedName>
        <fullName evidence="3">DUF5103 domain-containing protein</fullName>
    </submittedName>
</protein>
<evidence type="ECO:0000313" key="4">
    <source>
        <dbReference type="Proteomes" id="UP001597387"/>
    </source>
</evidence>
<dbReference type="InterPro" id="IPR031345">
    <property type="entry name" value="T9SS_Plug_N"/>
</dbReference>
<feature type="domain" description="Type 9 secretion system plug protein N-terminal" evidence="2">
    <location>
        <begin position="48"/>
        <end position="172"/>
    </location>
</feature>
<feature type="chain" id="PRO_5045772739" evidence="1">
    <location>
        <begin position="23"/>
        <end position="430"/>
    </location>
</feature>
<evidence type="ECO:0000256" key="1">
    <source>
        <dbReference type="SAM" id="SignalP"/>
    </source>
</evidence>
<dbReference type="Proteomes" id="UP001597387">
    <property type="component" value="Unassembled WGS sequence"/>
</dbReference>
<reference evidence="4" key="1">
    <citation type="journal article" date="2019" name="Int. J. Syst. Evol. Microbiol.">
        <title>The Global Catalogue of Microorganisms (GCM) 10K type strain sequencing project: providing services to taxonomists for standard genome sequencing and annotation.</title>
        <authorList>
            <consortium name="The Broad Institute Genomics Platform"/>
            <consortium name="The Broad Institute Genome Sequencing Center for Infectious Disease"/>
            <person name="Wu L."/>
            <person name="Ma J."/>
        </authorList>
    </citation>
    <scope>NUCLEOTIDE SEQUENCE [LARGE SCALE GENOMIC DNA]</scope>
    <source>
        <strain evidence="4">KCTC 42217</strain>
    </source>
</reference>
<name>A0ABW4ZPC9_9SPHI</name>
<dbReference type="Pfam" id="PF17116">
    <property type="entry name" value="T9SS_plug_1st"/>
    <property type="match status" value="1"/>
</dbReference>
<keyword evidence="1" id="KW-0732">Signal</keyword>
<sequence length="430" mass="50043">MKINITPLLSLFLLLAACTAQQGAQSGSGSAAIPQTLVYADKAYLPGIKSVEFYNRAKEQSLPVITLGSEDELLLGFDDLRTGSRNLYYTIEHCDANWNSSRLSPIDYLQNFTEDRINDYRVSFNTLTKYTHYELILPNFSIKPKISGNYLLKVYEDGDQQKLVLTRRFFVVNSMVTITAEMVASTQVPLREKNQKINFSVNHPQLNIQNPYVDVKAMVMQNGRFDNAQWAQRPTYVRQHQLIYNDLRSFDFAGGNEFRRFDIRSLRFQTERVARITRDSANTVYLLPDANWNTNTYTFNYDENGAFFIRNQEGRNDRTDADYARILLQLVSEPPSENGQAYIVGKFNDFQLKEENRMVYDPARQRYHGNMFVKQGVYDYQYVWVENNSVDPSPFEGSFYQTNNSYQIFFYFRRPGGRWEELVGFSEIQK</sequence>
<organism evidence="3 4">
    <name type="scientific">Paradesertivirga mongoliensis</name>
    <dbReference type="NCBI Taxonomy" id="2100740"/>
    <lineage>
        <taxon>Bacteria</taxon>
        <taxon>Pseudomonadati</taxon>
        <taxon>Bacteroidota</taxon>
        <taxon>Sphingobacteriia</taxon>
        <taxon>Sphingobacteriales</taxon>
        <taxon>Sphingobacteriaceae</taxon>
        <taxon>Paradesertivirga</taxon>
    </lineage>
</organism>